<protein>
    <submittedName>
        <fullName evidence="2">Uncharacterized protein</fullName>
    </submittedName>
</protein>
<sequence>MGADTMPPSSLFVSKCAMRDRLAVVTIIITTAASILFGEFEVGGPRLVGR</sequence>
<feature type="transmembrane region" description="Helical" evidence="1">
    <location>
        <begin position="21"/>
        <end position="40"/>
    </location>
</feature>
<dbReference type="AlphaFoldDB" id="A0A4Q7Y048"/>
<keyword evidence="3" id="KW-1185">Reference proteome</keyword>
<keyword evidence="1" id="KW-0812">Transmembrane</keyword>
<proteinExistence type="predicted"/>
<gene>
    <name evidence="2" type="ORF">BDD14_6693</name>
</gene>
<keyword evidence="1" id="KW-1133">Transmembrane helix</keyword>
<dbReference type="EMBL" id="SHKW01000008">
    <property type="protein sequence ID" value="RZU29095.1"/>
    <property type="molecule type" value="Genomic_DNA"/>
</dbReference>
<organism evidence="2 3">
    <name type="scientific">Edaphobacter modestus</name>
    <dbReference type="NCBI Taxonomy" id="388466"/>
    <lineage>
        <taxon>Bacteria</taxon>
        <taxon>Pseudomonadati</taxon>
        <taxon>Acidobacteriota</taxon>
        <taxon>Terriglobia</taxon>
        <taxon>Terriglobales</taxon>
        <taxon>Acidobacteriaceae</taxon>
        <taxon>Edaphobacter</taxon>
    </lineage>
</organism>
<accession>A0A4Q7Y048</accession>
<evidence type="ECO:0000313" key="2">
    <source>
        <dbReference type="EMBL" id="RZU29095.1"/>
    </source>
</evidence>
<comment type="caution">
    <text evidence="2">The sequence shown here is derived from an EMBL/GenBank/DDBJ whole genome shotgun (WGS) entry which is preliminary data.</text>
</comment>
<evidence type="ECO:0000256" key="1">
    <source>
        <dbReference type="SAM" id="Phobius"/>
    </source>
</evidence>
<reference evidence="2 3" key="1">
    <citation type="submission" date="2019-02" db="EMBL/GenBank/DDBJ databases">
        <title>Genomic Encyclopedia of Archaeal and Bacterial Type Strains, Phase II (KMG-II): from individual species to whole genera.</title>
        <authorList>
            <person name="Goeker M."/>
        </authorList>
    </citation>
    <scope>NUCLEOTIDE SEQUENCE [LARGE SCALE GENOMIC DNA]</scope>
    <source>
        <strain evidence="2 3">DSM 18101</strain>
    </source>
</reference>
<name>A0A4Q7Y048_9BACT</name>
<dbReference type="Proteomes" id="UP000292958">
    <property type="component" value="Unassembled WGS sequence"/>
</dbReference>
<evidence type="ECO:0000313" key="3">
    <source>
        <dbReference type="Proteomes" id="UP000292958"/>
    </source>
</evidence>
<keyword evidence="1" id="KW-0472">Membrane</keyword>